<comment type="caution">
    <text evidence="2">The sequence shown here is derived from an EMBL/GenBank/DDBJ whole genome shotgun (WGS) entry which is preliminary data.</text>
</comment>
<dbReference type="Proteomes" id="UP001162483">
    <property type="component" value="Unassembled WGS sequence"/>
</dbReference>
<evidence type="ECO:0000313" key="3">
    <source>
        <dbReference type="Proteomes" id="UP001162483"/>
    </source>
</evidence>
<evidence type="ECO:0000256" key="1">
    <source>
        <dbReference type="SAM" id="MobiDB-lite"/>
    </source>
</evidence>
<feature type="compositionally biased region" description="Basic and acidic residues" evidence="1">
    <location>
        <begin position="20"/>
        <end position="37"/>
    </location>
</feature>
<keyword evidence="3" id="KW-1185">Reference proteome</keyword>
<sequence>MTRDCRPSQKTTGGLSQRTGRTEEQVLLHSRAERLAR</sequence>
<evidence type="ECO:0000313" key="2">
    <source>
        <dbReference type="EMBL" id="CAI9549452.1"/>
    </source>
</evidence>
<feature type="compositionally biased region" description="Polar residues" evidence="1">
    <location>
        <begin position="8"/>
        <end position="19"/>
    </location>
</feature>
<accession>A0ABN9BQA7</accession>
<feature type="region of interest" description="Disordered" evidence="1">
    <location>
        <begin position="1"/>
        <end position="37"/>
    </location>
</feature>
<proteinExistence type="predicted"/>
<organism evidence="2 3">
    <name type="scientific">Staurois parvus</name>
    <dbReference type="NCBI Taxonomy" id="386267"/>
    <lineage>
        <taxon>Eukaryota</taxon>
        <taxon>Metazoa</taxon>
        <taxon>Chordata</taxon>
        <taxon>Craniata</taxon>
        <taxon>Vertebrata</taxon>
        <taxon>Euteleostomi</taxon>
        <taxon>Amphibia</taxon>
        <taxon>Batrachia</taxon>
        <taxon>Anura</taxon>
        <taxon>Neobatrachia</taxon>
        <taxon>Ranoidea</taxon>
        <taxon>Ranidae</taxon>
        <taxon>Staurois</taxon>
    </lineage>
</organism>
<protein>
    <submittedName>
        <fullName evidence="2">Uncharacterized protein</fullName>
    </submittedName>
</protein>
<gene>
    <name evidence="2" type="ORF">SPARVUS_LOCUS3347448</name>
</gene>
<name>A0ABN9BQA7_9NEOB</name>
<reference evidence="2" key="1">
    <citation type="submission" date="2023-05" db="EMBL/GenBank/DDBJ databases">
        <authorList>
            <person name="Stuckert A."/>
        </authorList>
    </citation>
    <scope>NUCLEOTIDE SEQUENCE</scope>
</reference>
<dbReference type="EMBL" id="CATNWA010005160">
    <property type="protein sequence ID" value="CAI9549452.1"/>
    <property type="molecule type" value="Genomic_DNA"/>
</dbReference>
<feature type="non-terminal residue" evidence="2">
    <location>
        <position position="37"/>
    </location>
</feature>